<dbReference type="Proteomes" id="UP000218209">
    <property type="component" value="Unassembled WGS sequence"/>
</dbReference>
<organism evidence="1 2">
    <name type="scientific">Porphyra umbilicalis</name>
    <name type="common">Purple laver</name>
    <name type="synonym">Red alga</name>
    <dbReference type="NCBI Taxonomy" id="2786"/>
    <lineage>
        <taxon>Eukaryota</taxon>
        <taxon>Rhodophyta</taxon>
        <taxon>Bangiophyceae</taxon>
        <taxon>Bangiales</taxon>
        <taxon>Bangiaceae</taxon>
        <taxon>Porphyra</taxon>
    </lineage>
</organism>
<dbReference type="PANTHER" id="PTHR47642">
    <property type="entry name" value="ATP-DEPENDENT DNA HELICASE"/>
    <property type="match status" value="1"/>
</dbReference>
<dbReference type="EMBL" id="KV918792">
    <property type="protein sequence ID" value="OSX79358.1"/>
    <property type="molecule type" value="Genomic_DNA"/>
</dbReference>
<reference evidence="1 2" key="1">
    <citation type="submission" date="2017-03" db="EMBL/GenBank/DDBJ databases">
        <title>WGS assembly of Porphyra umbilicalis.</title>
        <authorList>
            <person name="Brawley S.H."/>
            <person name="Blouin N.A."/>
            <person name="Ficko-Blean E."/>
            <person name="Wheeler G.L."/>
            <person name="Lohr M."/>
            <person name="Goodson H.V."/>
            <person name="Jenkins J.W."/>
            <person name="Blaby-Haas C.E."/>
            <person name="Helliwell K.E."/>
            <person name="Chan C."/>
            <person name="Marriage T."/>
            <person name="Bhattacharya D."/>
            <person name="Klein A.S."/>
            <person name="Badis Y."/>
            <person name="Brodie J."/>
            <person name="Cao Y."/>
            <person name="Collen J."/>
            <person name="Dittami S.M."/>
            <person name="Gachon C.M."/>
            <person name="Green B.R."/>
            <person name="Karpowicz S."/>
            <person name="Kim J.W."/>
            <person name="Kudahl U."/>
            <person name="Lin S."/>
            <person name="Michel G."/>
            <person name="Mittag M."/>
            <person name="Olson B.J."/>
            <person name="Pangilinan J."/>
            <person name="Peng Y."/>
            <person name="Qiu H."/>
            <person name="Shu S."/>
            <person name="Singer J.T."/>
            <person name="Smith A.G."/>
            <person name="Sprecher B.N."/>
            <person name="Wagner V."/>
            <person name="Wang W."/>
            <person name="Wang Z.-Y."/>
            <person name="Yan J."/>
            <person name="Yarish C."/>
            <person name="Zoeuner-Riek S."/>
            <person name="Zhuang Y."/>
            <person name="Zou Y."/>
            <person name="Lindquist E.A."/>
            <person name="Grimwood J."/>
            <person name="Barry K."/>
            <person name="Rokhsar D.S."/>
            <person name="Schmutz J."/>
            <person name="Stiller J.W."/>
            <person name="Grossman A.R."/>
            <person name="Prochnik S.E."/>
        </authorList>
    </citation>
    <scope>NUCLEOTIDE SEQUENCE [LARGE SCALE GENOMIC DNA]</scope>
    <source>
        <strain evidence="1">4086291</strain>
    </source>
</reference>
<dbReference type="AlphaFoldDB" id="A0A1X6PES6"/>
<accession>A0A1X6PES6</accession>
<evidence type="ECO:0008006" key="3">
    <source>
        <dbReference type="Google" id="ProtNLM"/>
    </source>
</evidence>
<dbReference type="InterPro" id="IPR051055">
    <property type="entry name" value="PIF1_helicase"/>
</dbReference>
<evidence type="ECO:0000313" key="1">
    <source>
        <dbReference type="EMBL" id="OSX79358.1"/>
    </source>
</evidence>
<protein>
    <recommendedName>
        <fullName evidence="3">ATP-dependent DNA helicase</fullName>
    </recommendedName>
</protein>
<name>A0A1X6PES6_PORUM</name>
<dbReference type="OrthoDB" id="432234at2759"/>
<dbReference type="CDD" id="cd18809">
    <property type="entry name" value="SF1_C_RecD"/>
    <property type="match status" value="1"/>
</dbReference>
<keyword evidence="2" id="KW-1185">Reference proteome</keyword>
<dbReference type="SUPFAM" id="SSF52540">
    <property type="entry name" value="P-loop containing nucleoside triphosphate hydrolases"/>
    <property type="match status" value="1"/>
</dbReference>
<evidence type="ECO:0000313" key="2">
    <source>
        <dbReference type="Proteomes" id="UP000218209"/>
    </source>
</evidence>
<dbReference type="InterPro" id="IPR027417">
    <property type="entry name" value="P-loop_NTPase"/>
</dbReference>
<gene>
    <name evidence="1" type="ORF">BU14_0079s0003</name>
</gene>
<proteinExistence type="predicted"/>
<sequence>MSSPVIFTRRVGRFPTRTRGHIVGFENADVELGSNGNQALARVVCEVEGERVEVVRERFSVYDSCGAELVFCYQMPLLLGWALTVHRAQGMTLDAMELDFGKDTWATCGLVYSALSRCRTLAGLRVTGLTSGLVQVSSMARKYMAKELMAVARLDSNAAVWAPKV</sequence>